<feature type="compositionally biased region" description="Acidic residues" evidence="1">
    <location>
        <begin position="176"/>
        <end position="190"/>
    </location>
</feature>
<dbReference type="GO" id="GO:0007165">
    <property type="term" value="P:signal transduction"/>
    <property type="evidence" value="ECO:0007669"/>
    <property type="project" value="InterPro"/>
</dbReference>
<reference evidence="3" key="1">
    <citation type="submission" date="2019-08" db="EMBL/GenBank/DDBJ databases">
        <title>The improved chromosome-level genome for the pearl oyster Pinctada fucata martensii using PacBio sequencing and Hi-C.</title>
        <authorList>
            <person name="Zheng Z."/>
        </authorList>
    </citation>
    <scope>NUCLEOTIDE SEQUENCE</scope>
    <source>
        <strain evidence="3">ZZ-2019</strain>
        <tissue evidence="3">Adductor muscle</tissue>
    </source>
</reference>
<feature type="region of interest" description="Disordered" evidence="1">
    <location>
        <begin position="176"/>
        <end position="204"/>
    </location>
</feature>
<organism evidence="3 4">
    <name type="scientific">Pinctada imbricata</name>
    <name type="common">Atlantic pearl-oyster</name>
    <name type="synonym">Pinctada martensii</name>
    <dbReference type="NCBI Taxonomy" id="66713"/>
    <lineage>
        <taxon>Eukaryota</taxon>
        <taxon>Metazoa</taxon>
        <taxon>Spiralia</taxon>
        <taxon>Lophotrochozoa</taxon>
        <taxon>Mollusca</taxon>
        <taxon>Bivalvia</taxon>
        <taxon>Autobranchia</taxon>
        <taxon>Pteriomorphia</taxon>
        <taxon>Pterioida</taxon>
        <taxon>Pterioidea</taxon>
        <taxon>Pteriidae</taxon>
        <taxon>Pinctada</taxon>
    </lineage>
</organism>
<name>A0AA88XFE5_PINIB</name>
<protein>
    <recommendedName>
        <fullName evidence="2">TIR domain-containing protein</fullName>
    </recommendedName>
</protein>
<feature type="domain" description="TIR" evidence="2">
    <location>
        <begin position="9"/>
        <end position="149"/>
    </location>
</feature>
<evidence type="ECO:0000313" key="3">
    <source>
        <dbReference type="EMBL" id="KAK3084463.1"/>
    </source>
</evidence>
<dbReference type="SUPFAM" id="SSF52200">
    <property type="entry name" value="Toll/Interleukin receptor TIR domain"/>
    <property type="match status" value="1"/>
</dbReference>
<dbReference type="AlphaFoldDB" id="A0AA88XFE5"/>
<dbReference type="PANTHER" id="PTHR12697">
    <property type="entry name" value="PBS LYASE HEAT-LIKE PROTEIN"/>
    <property type="match status" value="1"/>
</dbReference>
<dbReference type="InterPro" id="IPR011989">
    <property type="entry name" value="ARM-like"/>
</dbReference>
<dbReference type="InterPro" id="IPR035897">
    <property type="entry name" value="Toll_tir_struct_dom_sf"/>
</dbReference>
<dbReference type="Gene3D" id="1.25.10.10">
    <property type="entry name" value="Leucine-rich Repeat Variant"/>
    <property type="match status" value="1"/>
</dbReference>
<dbReference type="PROSITE" id="PS50104">
    <property type="entry name" value="TIR"/>
    <property type="match status" value="1"/>
</dbReference>
<keyword evidence="4" id="KW-1185">Reference proteome</keyword>
<evidence type="ECO:0000313" key="4">
    <source>
        <dbReference type="Proteomes" id="UP001186944"/>
    </source>
</evidence>
<evidence type="ECO:0000256" key="1">
    <source>
        <dbReference type="SAM" id="MobiDB-lite"/>
    </source>
</evidence>
<dbReference type="InterPro" id="IPR016024">
    <property type="entry name" value="ARM-type_fold"/>
</dbReference>
<dbReference type="Gene3D" id="3.40.50.10140">
    <property type="entry name" value="Toll/interleukin-1 receptor homology (TIR) domain"/>
    <property type="match status" value="1"/>
</dbReference>
<dbReference type="InterPro" id="IPR000157">
    <property type="entry name" value="TIR_dom"/>
</dbReference>
<comment type="caution">
    <text evidence="3">The sequence shown here is derived from an EMBL/GenBank/DDBJ whole genome shotgun (WGS) entry which is preliminary data.</text>
</comment>
<gene>
    <name evidence="3" type="ORF">FSP39_013947</name>
</gene>
<accession>A0AA88XFE5</accession>
<dbReference type="EMBL" id="VSWD01000013">
    <property type="protein sequence ID" value="KAK3084463.1"/>
    <property type="molecule type" value="Genomic_DNA"/>
</dbReference>
<sequence length="448" mass="50830">MAGPLGSEVKCDIMISYNQADLKFTQKLCEKFEEQGWTVWYARPEMEQRQMLSQKGEAILSCKVFVIIMSEATAKDPRCQDELALSYISNSSIFPVGLKKFRDISPLLDGGMKLMLAKINWSFFFKDEHFESNMPALLTSIGKDIKVKSSEEPPEEMTSSSGVVQFHGMNINVSFTDDENDANMTEDEESTDRSASTPRGPPLQKKKTLISYDFWERNFAGKDDVTWSDFKKKFEADYKEKVTRTYEQDRMKTFCNLIYKDIFNLSKSITKVQYDKFCGGNPDADHHRFYHRLEEYAIGYYAMREVFDMESSLRLTTIQKLGSFTFPAVINGLTGMLKDDDPNIRAVATIALAKSGRAQKSTVDRIIGMLEDEDRLVRESACLALGSLKAGGKSEEAVANRWRNDPIKSVREAAEISLRRMGGDLAQRCIYVTDVLSSEMQALKTPMS</sequence>
<dbReference type="SUPFAM" id="SSF48371">
    <property type="entry name" value="ARM repeat"/>
    <property type="match status" value="1"/>
</dbReference>
<dbReference type="PANTHER" id="PTHR12697:SF15">
    <property type="entry name" value="TIR DOMAIN-CONTAINING PROTEIN"/>
    <property type="match status" value="1"/>
</dbReference>
<dbReference type="GO" id="GO:0016491">
    <property type="term" value="F:oxidoreductase activity"/>
    <property type="evidence" value="ECO:0007669"/>
    <property type="project" value="TreeGrafter"/>
</dbReference>
<evidence type="ECO:0000259" key="2">
    <source>
        <dbReference type="PROSITE" id="PS50104"/>
    </source>
</evidence>
<proteinExistence type="predicted"/>
<dbReference type="Pfam" id="PF13676">
    <property type="entry name" value="TIR_2"/>
    <property type="match status" value="1"/>
</dbReference>
<dbReference type="Proteomes" id="UP001186944">
    <property type="component" value="Unassembled WGS sequence"/>
</dbReference>